<comment type="similarity">
    <text evidence="1">Belongs to the NAD(P)-dependent epimerase/dehydratase family.</text>
</comment>
<gene>
    <name evidence="3" type="ORF">METZ01_LOCUS312367</name>
</gene>
<dbReference type="Pfam" id="PF01370">
    <property type="entry name" value="Epimerase"/>
    <property type="match status" value="1"/>
</dbReference>
<dbReference type="AlphaFoldDB" id="A0A382NE82"/>
<evidence type="ECO:0000256" key="1">
    <source>
        <dbReference type="ARBA" id="ARBA00007637"/>
    </source>
</evidence>
<feature type="domain" description="NAD-dependent epimerase/dehydratase" evidence="2">
    <location>
        <begin position="2"/>
        <end position="149"/>
    </location>
</feature>
<dbReference type="PANTHER" id="PTHR43000">
    <property type="entry name" value="DTDP-D-GLUCOSE 4,6-DEHYDRATASE-RELATED"/>
    <property type="match status" value="1"/>
</dbReference>
<sequence length="224" mass="24392">LETNLVGLIRVLEGGRKAETRKIIFASSGGTIYGEPEAKQLPLNEDTPWNPLSPYGVSKLAGGMYVNTYSSLYDLKGTTLALSNVYGPRQDPHGEAGVVAIFAGKLLEREPCTIYGTGMQTRDFVYVEDVASAFVASIENGDGKLFNIGSGIETSIQHLYKEMALAVGIDSDPEKEAERSGEIERSSLDPSLAEKILGWKPETSLRDGIHSTLEWFESKKDENS</sequence>
<dbReference type="EMBL" id="UINC01099895">
    <property type="protein sequence ID" value="SVC59513.1"/>
    <property type="molecule type" value="Genomic_DNA"/>
</dbReference>
<name>A0A382NE82_9ZZZZ</name>
<dbReference type="Gene3D" id="3.90.25.10">
    <property type="entry name" value="UDP-galactose 4-epimerase, domain 1"/>
    <property type="match status" value="1"/>
</dbReference>
<evidence type="ECO:0000259" key="2">
    <source>
        <dbReference type="Pfam" id="PF01370"/>
    </source>
</evidence>
<reference evidence="3" key="1">
    <citation type="submission" date="2018-05" db="EMBL/GenBank/DDBJ databases">
        <authorList>
            <person name="Lanie J.A."/>
            <person name="Ng W.-L."/>
            <person name="Kazmierczak K.M."/>
            <person name="Andrzejewski T.M."/>
            <person name="Davidsen T.M."/>
            <person name="Wayne K.J."/>
            <person name="Tettelin H."/>
            <person name="Glass J.I."/>
            <person name="Rusch D."/>
            <person name="Podicherti R."/>
            <person name="Tsui H.-C.T."/>
            <person name="Winkler M.E."/>
        </authorList>
    </citation>
    <scope>NUCLEOTIDE SEQUENCE</scope>
</reference>
<dbReference type="Gene3D" id="3.40.50.720">
    <property type="entry name" value="NAD(P)-binding Rossmann-like Domain"/>
    <property type="match status" value="1"/>
</dbReference>
<dbReference type="InterPro" id="IPR036291">
    <property type="entry name" value="NAD(P)-bd_dom_sf"/>
</dbReference>
<feature type="non-terminal residue" evidence="3">
    <location>
        <position position="1"/>
    </location>
</feature>
<dbReference type="SUPFAM" id="SSF51735">
    <property type="entry name" value="NAD(P)-binding Rossmann-fold domains"/>
    <property type="match status" value="1"/>
</dbReference>
<accession>A0A382NE82</accession>
<protein>
    <recommendedName>
        <fullName evidence="2">NAD-dependent epimerase/dehydratase domain-containing protein</fullName>
    </recommendedName>
</protein>
<proteinExistence type="inferred from homology"/>
<organism evidence="3">
    <name type="scientific">marine metagenome</name>
    <dbReference type="NCBI Taxonomy" id="408172"/>
    <lineage>
        <taxon>unclassified sequences</taxon>
        <taxon>metagenomes</taxon>
        <taxon>ecological metagenomes</taxon>
    </lineage>
</organism>
<evidence type="ECO:0000313" key="3">
    <source>
        <dbReference type="EMBL" id="SVC59513.1"/>
    </source>
</evidence>
<dbReference type="InterPro" id="IPR001509">
    <property type="entry name" value="Epimerase_deHydtase"/>
</dbReference>